<evidence type="ECO:0000256" key="8">
    <source>
        <dbReference type="ARBA" id="ARBA00022842"/>
    </source>
</evidence>
<keyword evidence="13" id="KW-1185">Reference proteome</keyword>
<evidence type="ECO:0000256" key="1">
    <source>
        <dbReference type="ARBA" id="ARBA00000586"/>
    </source>
</evidence>
<dbReference type="InterPro" id="IPR016055">
    <property type="entry name" value="A-D-PHexomutase_a/b/a-I/II/III"/>
</dbReference>
<proteinExistence type="inferred from homology"/>
<dbReference type="SUPFAM" id="SSF53738">
    <property type="entry name" value="Phosphoglucomutase, first 3 domains"/>
    <property type="match status" value="2"/>
</dbReference>
<dbReference type="Pfam" id="PF02878">
    <property type="entry name" value="PGM_PMM_I"/>
    <property type="match status" value="1"/>
</dbReference>
<accession>A0ABS0AFC8</accession>
<dbReference type="InterPro" id="IPR005844">
    <property type="entry name" value="A-D-PHexomutase_a/b/a-I"/>
</dbReference>
<evidence type="ECO:0000256" key="7">
    <source>
        <dbReference type="ARBA" id="ARBA00022723"/>
    </source>
</evidence>
<dbReference type="Proteomes" id="UP000644441">
    <property type="component" value="Unassembled WGS sequence"/>
</dbReference>
<dbReference type="RefSeq" id="WP_194855713.1">
    <property type="nucleotide sequence ID" value="NZ_ARXR01000008.1"/>
</dbReference>
<comment type="cofactor">
    <cofactor evidence="2">
        <name>Mg(2+)</name>
        <dbReference type="ChEBI" id="CHEBI:18420"/>
    </cofactor>
</comment>
<evidence type="ECO:0000256" key="6">
    <source>
        <dbReference type="ARBA" id="ARBA00022553"/>
    </source>
</evidence>
<keyword evidence="8" id="KW-0460">Magnesium</keyword>
<evidence type="ECO:0000256" key="2">
    <source>
        <dbReference type="ARBA" id="ARBA00001946"/>
    </source>
</evidence>
<evidence type="ECO:0000256" key="5">
    <source>
        <dbReference type="ARBA" id="ARBA00012730"/>
    </source>
</evidence>
<reference evidence="12 13" key="1">
    <citation type="submission" date="2012-09" db="EMBL/GenBank/DDBJ databases">
        <title>Genome Sequence of alkane-degrading Bacterium Alcanivorax venustensis ISO4.</title>
        <authorList>
            <person name="Lai Q."/>
            <person name="Shao Z."/>
        </authorList>
    </citation>
    <scope>NUCLEOTIDE SEQUENCE [LARGE SCALE GENOMIC DNA]</scope>
    <source>
        <strain evidence="12 13">ISO4</strain>
    </source>
</reference>
<evidence type="ECO:0000313" key="13">
    <source>
        <dbReference type="Proteomes" id="UP000644441"/>
    </source>
</evidence>
<feature type="domain" description="Alpha-D-phosphohexomutase alpha/beta/alpha" evidence="11">
    <location>
        <begin position="170"/>
        <end position="264"/>
    </location>
</feature>
<comment type="catalytic activity">
    <reaction evidence="1">
        <text>alpha-D-mannose 1-phosphate = D-mannose 6-phosphate</text>
        <dbReference type="Rhea" id="RHEA:11140"/>
        <dbReference type="ChEBI" id="CHEBI:58409"/>
        <dbReference type="ChEBI" id="CHEBI:58735"/>
        <dbReference type="EC" id="5.4.2.8"/>
    </reaction>
</comment>
<organism evidence="12 13">
    <name type="scientific">Alloalcanivorax venustensis ISO4</name>
    <dbReference type="NCBI Taxonomy" id="1177184"/>
    <lineage>
        <taxon>Bacteria</taxon>
        <taxon>Pseudomonadati</taxon>
        <taxon>Pseudomonadota</taxon>
        <taxon>Gammaproteobacteria</taxon>
        <taxon>Oceanospirillales</taxon>
        <taxon>Alcanivoracaceae</taxon>
        <taxon>Alloalcanivorax</taxon>
    </lineage>
</organism>
<keyword evidence="9" id="KW-0413">Isomerase</keyword>
<dbReference type="EC" id="5.4.2.8" evidence="5"/>
<dbReference type="Gene3D" id="3.40.120.10">
    <property type="entry name" value="Alpha-D-Glucose-1,6-Bisphosphate, subunit A, domain 3"/>
    <property type="match status" value="2"/>
</dbReference>
<comment type="similarity">
    <text evidence="4">Belongs to the phosphohexose mutase family.</text>
</comment>
<dbReference type="InterPro" id="IPR005845">
    <property type="entry name" value="A-D-PHexomutase_a/b/a-II"/>
</dbReference>
<evidence type="ECO:0000256" key="9">
    <source>
        <dbReference type="ARBA" id="ARBA00023235"/>
    </source>
</evidence>
<sequence length="321" mass="33944">MSIAVFEAVPDDIPHGVPDQVFRRRDVRGRYGDTLTLAGARLIGRAFSAQARAEGTLRVLLGRDGRLSSPALAEAVTEGLRAGGCDVIDLGLVPTPVLYFATHHYPDTNAGVMVTGSHHPADFNGFKFVLGGAALGGAGLASLRERVRGRRFSEGAGVYERRDVLPAYLNAMQRRHELSRPMKVVVDCGNGAAAVAAPEALMLMGCDVVPLFLDVDGRFPNHAPDPADPDTLHDLRVTVRDVNADLGLAFDGDGDRLGVVLPDGELVYPDLLLKAGGAGSPLFFGEECYGFGDATLAAARLLGLLSRHPGPAADFFAHADL</sequence>
<dbReference type="PRINTS" id="PR00509">
    <property type="entry name" value="PGMPMM"/>
</dbReference>
<dbReference type="EMBL" id="ARXR01000008">
    <property type="protein sequence ID" value="MBF5052826.1"/>
    <property type="molecule type" value="Genomic_DNA"/>
</dbReference>
<evidence type="ECO:0000259" key="11">
    <source>
        <dbReference type="Pfam" id="PF02879"/>
    </source>
</evidence>
<keyword evidence="7" id="KW-0479">Metal-binding</keyword>
<dbReference type="PANTHER" id="PTHR43771">
    <property type="entry name" value="PHOSPHOMANNOMUTASE"/>
    <property type="match status" value="1"/>
</dbReference>
<evidence type="ECO:0000313" key="12">
    <source>
        <dbReference type="EMBL" id="MBF5052826.1"/>
    </source>
</evidence>
<name>A0ABS0AFC8_9GAMM</name>
<dbReference type="InterPro" id="IPR005841">
    <property type="entry name" value="Alpha-D-phosphohexomutase_SF"/>
</dbReference>
<comment type="pathway">
    <text evidence="3">Nucleotide-sugar biosynthesis; GDP-alpha-D-mannose biosynthesis; alpha-D-mannose 1-phosphate from D-fructose 6-phosphate: step 2/2.</text>
</comment>
<dbReference type="PANTHER" id="PTHR43771:SF2">
    <property type="entry name" value="PHOSPHOMANNOMUTASE_PHOSPHOGLUCOMUTASE"/>
    <property type="match status" value="1"/>
</dbReference>
<comment type="caution">
    <text evidence="12">The sequence shown here is derived from an EMBL/GenBank/DDBJ whole genome shotgun (WGS) entry which is preliminary data.</text>
</comment>
<keyword evidence="6" id="KW-0597">Phosphoprotein</keyword>
<evidence type="ECO:0000256" key="3">
    <source>
        <dbReference type="ARBA" id="ARBA00004699"/>
    </source>
</evidence>
<evidence type="ECO:0000259" key="10">
    <source>
        <dbReference type="Pfam" id="PF02878"/>
    </source>
</evidence>
<evidence type="ECO:0000256" key="4">
    <source>
        <dbReference type="ARBA" id="ARBA00010231"/>
    </source>
</evidence>
<gene>
    <name evidence="12" type="ORF">ISO4_01428</name>
</gene>
<feature type="domain" description="Alpha-D-phosphohexomutase alpha/beta/alpha" evidence="10">
    <location>
        <begin position="20"/>
        <end position="136"/>
    </location>
</feature>
<dbReference type="Pfam" id="PF02879">
    <property type="entry name" value="PGM_PMM_II"/>
    <property type="match status" value="1"/>
</dbReference>
<protein>
    <recommendedName>
        <fullName evidence="5">phosphomannomutase</fullName>
        <ecNumber evidence="5">5.4.2.8</ecNumber>
    </recommendedName>
</protein>